<evidence type="ECO:0000313" key="1">
    <source>
        <dbReference type="EMBL" id="VDN37585.1"/>
    </source>
</evidence>
<keyword evidence="2" id="KW-1185">Reference proteome</keyword>
<proteinExistence type="predicted"/>
<dbReference type="AlphaFoldDB" id="A0A3P7N586"/>
<dbReference type="EMBL" id="UYRV01132098">
    <property type="protein sequence ID" value="VDN37585.1"/>
    <property type="molecule type" value="Genomic_DNA"/>
</dbReference>
<organism evidence="1 2">
    <name type="scientific">Cylicostephanus goldi</name>
    <name type="common">Nematode worm</name>
    <dbReference type="NCBI Taxonomy" id="71465"/>
    <lineage>
        <taxon>Eukaryota</taxon>
        <taxon>Metazoa</taxon>
        <taxon>Ecdysozoa</taxon>
        <taxon>Nematoda</taxon>
        <taxon>Chromadorea</taxon>
        <taxon>Rhabditida</taxon>
        <taxon>Rhabditina</taxon>
        <taxon>Rhabditomorpha</taxon>
        <taxon>Strongyloidea</taxon>
        <taxon>Strongylidae</taxon>
        <taxon>Cylicostephanus</taxon>
    </lineage>
</organism>
<gene>
    <name evidence="1" type="ORF">CGOC_LOCUS13507</name>
</gene>
<protein>
    <submittedName>
        <fullName evidence="1">Uncharacterized protein</fullName>
    </submittedName>
</protein>
<evidence type="ECO:0000313" key="2">
    <source>
        <dbReference type="Proteomes" id="UP000271889"/>
    </source>
</evidence>
<reference evidence="1 2" key="1">
    <citation type="submission" date="2018-11" db="EMBL/GenBank/DDBJ databases">
        <authorList>
            <consortium name="Pathogen Informatics"/>
        </authorList>
    </citation>
    <scope>NUCLEOTIDE SEQUENCE [LARGE SCALE GENOMIC DNA]</scope>
</reference>
<dbReference type="Proteomes" id="UP000271889">
    <property type="component" value="Unassembled WGS sequence"/>
</dbReference>
<accession>A0A3P7N586</accession>
<sequence>MKALVASNVDRVADVAPICNLLRLMRIVAGLRRIIVEADVRSIGLDISVPLRTHRSWHGGDGTFHVS</sequence>
<name>A0A3P7N586_CYLGO</name>